<evidence type="ECO:0000256" key="1">
    <source>
        <dbReference type="ARBA" id="ARBA00023015"/>
    </source>
</evidence>
<dbReference type="PANTHER" id="PTHR33204">
    <property type="entry name" value="TRANSCRIPTIONAL REGULATOR, MARR FAMILY"/>
    <property type="match status" value="1"/>
</dbReference>
<dbReference type="Gene3D" id="1.10.10.10">
    <property type="entry name" value="Winged helix-like DNA-binding domain superfamily/Winged helix DNA-binding domain"/>
    <property type="match status" value="1"/>
</dbReference>
<evidence type="ECO:0000259" key="4">
    <source>
        <dbReference type="PROSITE" id="PS51118"/>
    </source>
</evidence>
<dbReference type="PANTHER" id="PTHR33204:SF39">
    <property type="entry name" value="TRANSCRIPTIONAL REGULATORY PROTEIN"/>
    <property type="match status" value="1"/>
</dbReference>
<evidence type="ECO:0000256" key="2">
    <source>
        <dbReference type="ARBA" id="ARBA00023125"/>
    </source>
</evidence>
<proteinExistence type="predicted"/>
<feature type="domain" description="HTH hxlR-type" evidence="4">
    <location>
        <begin position="25"/>
        <end position="123"/>
    </location>
</feature>
<keyword evidence="1" id="KW-0805">Transcription regulation</keyword>
<keyword evidence="3" id="KW-0804">Transcription</keyword>
<reference evidence="5 6" key="1">
    <citation type="journal article" date="2013" name="Int. J. Syst. Evol. Microbiol.">
        <title>Aquimarina gracilis sp. nov., isolated from the gut microflora of a mussel, Mytilus coruscus, and emended description of Aquimarina spongiae.</title>
        <authorList>
            <person name="Park S.C."/>
            <person name="Choe H.N."/>
            <person name="Baik K.S."/>
            <person name="Seong C.N."/>
        </authorList>
    </citation>
    <scope>NUCLEOTIDE SEQUENCE [LARGE SCALE GENOMIC DNA]</scope>
    <source>
        <strain evidence="5 6">PSC32</strain>
    </source>
</reference>
<keyword evidence="6" id="KW-1185">Reference proteome</keyword>
<comment type="caution">
    <text evidence="5">The sequence shown here is derived from an EMBL/GenBank/DDBJ whole genome shotgun (WGS) entry which is preliminary data.</text>
</comment>
<dbReference type="SUPFAM" id="SSF46785">
    <property type="entry name" value="Winged helix' DNA-binding domain"/>
    <property type="match status" value="1"/>
</dbReference>
<dbReference type="Proteomes" id="UP001327027">
    <property type="component" value="Unassembled WGS sequence"/>
</dbReference>
<dbReference type="PROSITE" id="PS51118">
    <property type="entry name" value="HTH_HXLR"/>
    <property type="match status" value="1"/>
</dbReference>
<accession>A0ABU6A0M6</accession>
<dbReference type="InterPro" id="IPR036388">
    <property type="entry name" value="WH-like_DNA-bd_sf"/>
</dbReference>
<gene>
    <name evidence="5" type="ORF">U6A24_19190</name>
</gene>
<protein>
    <submittedName>
        <fullName evidence="5">Helix-turn-helix domain-containing protein</fullName>
    </submittedName>
</protein>
<dbReference type="RefSeq" id="WP_324181634.1">
    <property type="nucleotide sequence ID" value="NZ_BAABAW010000014.1"/>
</dbReference>
<evidence type="ECO:0000256" key="3">
    <source>
        <dbReference type="ARBA" id="ARBA00023163"/>
    </source>
</evidence>
<dbReference type="EMBL" id="JAYKLX010000009">
    <property type="protein sequence ID" value="MEB3347610.1"/>
    <property type="molecule type" value="Genomic_DNA"/>
</dbReference>
<dbReference type="Pfam" id="PF01638">
    <property type="entry name" value="HxlR"/>
    <property type="match status" value="1"/>
</dbReference>
<keyword evidence="2" id="KW-0238">DNA-binding</keyword>
<evidence type="ECO:0000313" key="5">
    <source>
        <dbReference type="EMBL" id="MEB3347610.1"/>
    </source>
</evidence>
<evidence type="ECO:0000313" key="6">
    <source>
        <dbReference type="Proteomes" id="UP001327027"/>
    </source>
</evidence>
<dbReference type="InterPro" id="IPR036390">
    <property type="entry name" value="WH_DNA-bd_sf"/>
</dbReference>
<sequence length="136" mass="15806">MTNEEKKKSRIEKAVDIKSRFDKNCIIHQSLQLIGNKWTLLVIMSLIKEKKRTHQIQEEVIGISSKVLSQTLKKLLSFKIVTKKIYPVVPPKVEYSLTEFGKTLINPLDSLFIWSLENETTIRDLYEKNSKKKSAD</sequence>
<name>A0ABU6A0M6_9FLAO</name>
<organism evidence="5 6">
    <name type="scientific">Aquimarina gracilis</name>
    <dbReference type="NCBI Taxonomy" id="874422"/>
    <lineage>
        <taxon>Bacteria</taxon>
        <taxon>Pseudomonadati</taxon>
        <taxon>Bacteroidota</taxon>
        <taxon>Flavobacteriia</taxon>
        <taxon>Flavobacteriales</taxon>
        <taxon>Flavobacteriaceae</taxon>
        <taxon>Aquimarina</taxon>
    </lineage>
</organism>
<dbReference type="InterPro" id="IPR002577">
    <property type="entry name" value="HTH_HxlR"/>
</dbReference>